<evidence type="ECO:0000256" key="3">
    <source>
        <dbReference type="ARBA" id="ARBA00022691"/>
    </source>
</evidence>
<dbReference type="Pfam" id="PF13649">
    <property type="entry name" value="Methyltransf_25"/>
    <property type="match status" value="1"/>
</dbReference>
<feature type="domain" description="Methyltransferase" evidence="4">
    <location>
        <begin position="71"/>
        <end position="120"/>
    </location>
</feature>
<keyword evidence="1" id="KW-0489">Methyltransferase</keyword>
<dbReference type="InterPro" id="IPR023576">
    <property type="entry name" value="UbiE/COQ5_MeTrFase_CS"/>
</dbReference>
<reference evidence="5" key="1">
    <citation type="submission" date="2022-03" db="EMBL/GenBank/DDBJ databases">
        <title>Identification of a novel bacterium isolated from mangrove sediments.</title>
        <authorList>
            <person name="Pan X."/>
        </authorList>
    </citation>
    <scope>NUCLEOTIDE SEQUENCE</scope>
    <source>
        <strain evidence="5">B1949</strain>
    </source>
</reference>
<dbReference type="SUPFAM" id="SSF103642">
    <property type="entry name" value="Sec-C motif"/>
    <property type="match status" value="1"/>
</dbReference>
<evidence type="ECO:0000256" key="2">
    <source>
        <dbReference type="ARBA" id="ARBA00022679"/>
    </source>
</evidence>
<dbReference type="EMBL" id="JALHLF010000074">
    <property type="protein sequence ID" value="MCJ2184061.1"/>
    <property type="molecule type" value="Genomic_DNA"/>
</dbReference>
<dbReference type="InterPro" id="IPR004027">
    <property type="entry name" value="SEC_C_motif"/>
</dbReference>
<dbReference type="Proteomes" id="UP001162881">
    <property type="component" value="Unassembled WGS sequence"/>
</dbReference>
<dbReference type="Gene3D" id="3.10.450.50">
    <property type="match status" value="1"/>
</dbReference>
<name>A0ABT0BGB0_9SPHN</name>
<evidence type="ECO:0000256" key="1">
    <source>
        <dbReference type="ARBA" id="ARBA00022603"/>
    </source>
</evidence>
<sequence length="272" mass="30327">MLRPNDLCPCGSGRKYKKCHRIVDLSSSDQKYVAAQAVYAANWKVTAELQYERGDYAWMAEQLKPFEVKRVLDVGCGSGHGLLALTECLPSGLRVVAIDENLACLKVAQQTLQKSGLPAPLIERLETVETPYGFLQTDKPISLPLAEPIALIEADPLTDNYLEKAVLHNGLFDAVTIWLTGAHSWRRHNAYSVHRGVKDEHDLRIVIQNEVYELADRVLRPGGVLQVVDRSEAPTSDFIRQGYFESHREQAEPTTMDVREVGTSIYLSPSAP</sequence>
<accession>A0ABT0BGB0</accession>
<evidence type="ECO:0000259" key="4">
    <source>
        <dbReference type="Pfam" id="PF13649"/>
    </source>
</evidence>
<dbReference type="Pfam" id="PF02810">
    <property type="entry name" value="SEC-C"/>
    <property type="match status" value="1"/>
</dbReference>
<keyword evidence="6" id="KW-1185">Reference proteome</keyword>
<dbReference type="InterPro" id="IPR041698">
    <property type="entry name" value="Methyltransf_25"/>
</dbReference>
<proteinExistence type="predicted"/>
<gene>
    <name evidence="5" type="ORF">MTR62_15355</name>
</gene>
<evidence type="ECO:0000313" key="5">
    <source>
        <dbReference type="EMBL" id="MCJ2184061.1"/>
    </source>
</evidence>
<dbReference type="RefSeq" id="WP_244022508.1">
    <property type="nucleotide sequence ID" value="NZ_JALHLF010000074.1"/>
</dbReference>
<dbReference type="PANTHER" id="PTHR43591">
    <property type="entry name" value="METHYLTRANSFERASE"/>
    <property type="match status" value="1"/>
</dbReference>
<dbReference type="Gene3D" id="3.40.50.150">
    <property type="entry name" value="Vaccinia Virus protein VP39"/>
    <property type="match status" value="1"/>
</dbReference>
<dbReference type="PROSITE" id="PS01184">
    <property type="entry name" value="UBIE_2"/>
    <property type="match status" value="1"/>
</dbReference>
<keyword evidence="2" id="KW-0808">Transferase</keyword>
<protein>
    <submittedName>
        <fullName evidence="5">SEC-C domain-containing protein</fullName>
    </submittedName>
</protein>
<evidence type="ECO:0000313" key="6">
    <source>
        <dbReference type="Proteomes" id="UP001162881"/>
    </source>
</evidence>
<dbReference type="SUPFAM" id="SSF53335">
    <property type="entry name" value="S-adenosyl-L-methionine-dependent methyltransferases"/>
    <property type="match status" value="1"/>
</dbReference>
<dbReference type="InterPro" id="IPR029063">
    <property type="entry name" value="SAM-dependent_MTases_sf"/>
</dbReference>
<organism evidence="5 6">
    <name type="scientific">Novosphingobium organovorum</name>
    <dbReference type="NCBI Taxonomy" id="2930092"/>
    <lineage>
        <taxon>Bacteria</taxon>
        <taxon>Pseudomonadati</taxon>
        <taxon>Pseudomonadota</taxon>
        <taxon>Alphaproteobacteria</taxon>
        <taxon>Sphingomonadales</taxon>
        <taxon>Sphingomonadaceae</taxon>
        <taxon>Novosphingobium</taxon>
    </lineage>
</organism>
<comment type="caution">
    <text evidence="5">The sequence shown here is derived from an EMBL/GenBank/DDBJ whole genome shotgun (WGS) entry which is preliminary data.</text>
</comment>
<keyword evidence="3" id="KW-0949">S-adenosyl-L-methionine</keyword>
<dbReference type="PANTHER" id="PTHR43591:SF24">
    <property type="entry name" value="2-METHOXY-6-POLYPRENYL-1,4-BENZOQUINOL METHYLASE, MITOCHONDRIAL"/>
    <property type="match status" value="1"/>
</dbReference>